<sequence length="1150" mass="126104">MDSTQVRGQLVEALRLDLIGPDNDHAFAHELLPESPTRWYLTGFLVPCHAPEEQRTDLQEAEQLDAGGDIDADEGAPPDRAAAGKSYLPSSLGLSVLVAPGVDRLEAVVVWGDYGFEGAAEEPPPEPDAQAQEQAEEPPVAAGTPAQSPRGYRRTPCTQTLDLVLPAAGSAPVKLAVPNSRGLVLVATSRAVPAATSLPAGTLSVAVFLVNERLPNPDHGYRSFAFQAGLTLRSAVPFVARPDLRGSGNGELTEEWDARVGDLQYRDLYEYAVGHGVAAKATLTEGDRCCEAASDWLPSAQVERVEPAALPLVELGMETLADLQDGNDAATKLSPLVEQYRTWIGVQRQKCTGLTKRQAITATELLDAAEHAASRIAAGISLLADPEVLTAFRIANRAMAAAARRRNAQSCGQPPAQVPAPRWYPFQLAYILLTLRGVADHTHGDREVVDLLFFPTGGGKTEAYLGLAAFILVLRRLRHPGLRSAGVSVLMRYTLRLLTLDQMGRAATLICALELEREADERLGPWPFEIGLWVGKAATPNRMGWKGYDGPGKEETAYLRTNRYKRDPKRYSRPIPLENCPWCGAELAPDSFRLAPNPNQPLNLEVRCIDHGCEFSAERGLPIIAVDEPIYRRLPGLLIATVDKFASLPWTGETGALFGRIERYDQDGFYGPCAPGGRPFGGRLPPPDLIIQDELHLISGPLGTIAGLYETAIDALATWTINDESVRPKIIASTATVRRAERQIRALFGRPRVEVFPPPGPDRRDSFFAVTRPAREVPARLYVGVAAQGRSLKVLLLRSALALLSAGQRQWDAAGGKKGTPNPADPYMTLLGYFNSLRELGGTRRIVEDEVRARLSQYGMRRRREPADGLFVNRSIAYEVLELTSRVSTGEVAATKRRLALPFQEKERVDVALATNMISVGLDILRLGLMVVLGQPKTSAEYIQATSRVGRDRAHPGLVVTLLNIHKARDRSHYERFAGYHAGFYRAVEATSVTPFSPRALDRALAGALVSLARQGDALMTPPQGAEQILGRRTSLQSVAEWFAERARDHDLDQAPAAAQQLHDQVLHGCEDLLDAWSRIAEDMRATNTRFQYQQWEMAGAARLLYDLLDPDLPTLQEVRQRFRANRSMRDVEPSVELTVRNLDAWRNRP</sequence>
<dbReference type="Proteomes" id="UP000232638">
    <property type="component" value="Plasmid pTs485"/>
</dbReference>
<dbReference type="CDD" id="cd18785">
    <property type="entry name" value="SF2_C"/>
    <property type="match status" value="1"/>
</dbReference>
<geneLocation type="plasmid" evidence="4">
    <name>pts485</name>
</geneLocation>
<keyword evidence="4" id="KW-1185">Reference proteome</keyword>
<name>A0A2K8UJH6_9GAMM</name>
<dbReference type="InterPro" id="IPR001650">
    <property type="entry name" value="Helicase_C-like"/>
</dbReference>
<evidence type="ECO:0000313" key="4">
    <source>
        <dbReference type="Proteomes" id="UP000232638"/>
    </source>
</evidence>
<dbReference type="InterPro" id="IPR027417">
    <property type="entry name" value="P-loop_NTPase"/>
</dbReference>
<proteinExistence type="predicted"/>
<gene>
    <name evidence="3" type="ORF">THSYN_32950</name>
</gene>
<dbReference type="SUPFAM" id="SSF52540">
    <property type="entry name" value="P-loop containing nucleoside triphosphate hydrolases"/>
    <property type="match status" value="2"/>
</dbReference>
<evidence type="ECO:0000313" key="3">
    <source>
        <dbReference type="EMBL" id="AUB85698.1"/>
    </source>
</evidence>
<feature type="region of interest" description="Disordered" evidence="1">
    <location>
        <begin position="118"/>
        <end position="154"/>
    </location>
</feature>
<dbReference type="OrthoDB" id="713315at2"/>
<dbReference type="GO" id="GO:0004386">
    <property type="term" value="F:helicase activity"/>
    <property type="evidence" value="ECO:0007669"/>
    <property type="project" value="UniProtKB-KW"/>
</dbReference>
<protein>
    <submittedName>
        <fullName evidence="3">Helicase</fullName>
    </submittedName>
</protein>
<evidence type="ECO:0000259" key="2">
    <source>
        <dbReference type="PROSITE" id="PS51194"/>
    </source>
</evidence>
<feature type="domain" description="Helicase C-terminal" evidence="2">
    <location>
        <begin position="822"/>
        <end position="1002"/>
    </location>
</feature>
<keyword evidence="3" id="KW-0347">Helicase</keyword>
<organism evidence="3 4">
    <name type="scientific">Candidatus Thiodictyon syntrophicum</name>
    <dbReference type="NCBI Taxonomy" id="1166950"/>
    <lineage>
        <taxon>Bacteria</taxon>
        <taxon>Pseudomonadati</taxon>
        <taxon>Pseudomonadota</taxon>
        <taxon>Gammaproteobacteria</taxon>
        <taxon>Chromatiales</taxon>
        <taxon>Chromatiaceae</taxon>
        <taxon>Thiodictyon</taxon>
    </lineage>
</organism>
<dbReference type="SMART" id="SM00490">
    <property type="entry name" value="HELICc"/>
    <property type="match status" value="1"/>
</dbReference>
<keyword evidence="3" id="KW-0547">Nucleotide-binding</keyword>
<dbReference type="Pfam" id="PF00271">
    <property type="entry name" value="Helicase_C"/>
    <property type="match status" value="1"/>
</dbReference>
<accession>A0A2K8UJH6</accession>
<feature type="compositionally biased region" description="Low complexity" evidence="1">
    <location>
        <begin position="128"/>
        <end position="142"/>
    </location>
</feature>
<dbReference type="PROSITE" id="PS51194">
    <property type="entry name" value="HELICASE_CTER"/>
    <property type="match status" value="1"/>
</dbReference>
<reference evidence="3 4" key="1">
    <citation type="submission" date="2017-03" db="EMBL/GenBank/DDBJ databases">
        <title>Complete genome sequence of Candidatus 'Thiodictyon syntrophicum' sp. nov. strain Cad16T, a photolithoautotroph purple sulfur bacterium isolated from an alpine meromictic lake.</title>
        <authorList>
            <person name="Luedin S.M."/>
            <person name="Pothier J.F."/>
            <person name="Danza F."/>
            <person name="Storelli N."/>
            <person name="Wittwer M."/>
            <person name="Tonolla M."/>
        </authorList>
    </citation>
    <scope>NUCLEOTIDE SEQUENCE [LARGE SCALE GENOMIC DNA]</scope>
    <source>
        <strain evidence="3 4">Cad16T</strain>
        <plasmid evidence="4">Plasmid pts485</plasmid>
    </source>
</reference>
<keyword evidence="3" id="KW-0067">ATP-binding</keyword>
<dbReference type="EMBL" id="CP020372">
    <property type="protein sequence ID" value="AUB85698.1"/>
    <property type="molecule type" value="Genomic_DNA"/>
</dbReference>
<keyword evidence="3" id="KW-0378">Hydrolase</keyword>
<keyword evidence="3" id="KW-0614">Plasmid</keyword>
<dbReference type="NCBIfam" id="NF038325">
    <property type="entry name" value="DISARM_DrmAS"/>
    <property type="match status" value="1"/>
</dbReference>
<dbReference type="Gene3D" id="3.40.50.300">
    <property type="entry name" value="P-loop containing nucleotide triphosphate hydrolases"/>
    <property type="match status" value="1"/>
</dbReference>
<dbReference type="RefSeq" id="WP_100923302.1">
    <property type="nucleotide sequence ID" value="NZ_CP020372.1"/>
</dbReference>
<evidence type="ECO:0000256" key="1">
    <source>
        <dbReference type="SAM" id="MobiDB-lite"/>
    </source>
</evidence>
<dbReference type="AlphaFoldDB" id="A0A2K8UJH6"/>
<dbReference type="KEGG" id="tsy:THSYN_32950"/>